<evidence type="ECO:0000256" key="11">
    <source>
        <dbReference type="ARBA" id="ARBA00023242"/>
    </source>
</evidence>
<dbReference type="GO" id="GO:0032389">
    <property type="term" value="C:MutLalpha complex"/>
    <property type="evidence" value="ECO:0007669"/>
    <property type="project" value="TreeGrafter"/>
</dbReference>
<evidence type="ECO:0000256" key="10">
    <source>
        <dbReference type="ARBA" id="ARBA00023204"/>
    </source>
</evidence>
<keyword evidence="4" id="KW-0158">Chromosome</keyword>
<evidence type="ECO:0000256" key="9">
    <source>
        <dbReference type="ARBA" id="ARBA00022990"/>
    </source>
</evidence>
<dbReference type="InterPro" id="IPR014762">
    <property type="entry name" value="DNA_mismatch_repair_CS"/>
</dbReference>
<dbReference type="GO" id="GO:0016887">
    <property type="term" value="F:ATP hydrolysis activity"/>
    <property type="evidence" value="ECO:0007669"/>
    <property type="project" value="InterPro"/>
</dbReference>
<dbReference type="GO" id="GO:0016446">
    <property type="term" value="P:somatic hypermutation of immunoglobulin genes"/>
    <property type="evidence" value="ECO:0007669"/>
    <property type="project" value="TreeGrafter"/>
</dbReference>
<dbReference type="GO" id="GO:0006298">
    <property type="term" value="P:mismatch repair"/>
    <property type="evidence" value="ECO:0007669"/>
    <property type="project" value="InterPro"/>
</dbReference>
<evidence type="ECO:0000259" key="17">
    <source>
        <dbReference type="SMART" id="SM01340"/>
    </source>
</evidence>
<dbReference type="FunFam" id="3.30.230.10:FF:000014">
    <property type="entry name" value="DNA mismatch repair protein Mlh1"/>
    <property type="match status" value="1"/>
</dbReference>
<keyword evidence="12" id="KW-0131">Cell cycle</keyword>
<evidence type="ECO:0000256" key="8">
    <source>
        <dbReference type="ARBA" id="ARBA00022840"/>
    </source>
</evidence>
<dbReference type="InterPro" id="IPR013507">
    <property type="entry name" value="DNA_mismatch_S5_2-like"/>
</dbReference>
<name>A0AA40HJT4_CNENI</name>
<gene>
    <name evidence="18" type="ORF">QTO34_007197</name>
</gene>
<dbReference type="PROSITE" id="PS00058">
    <property type="entry name" value="DNA_MISMATCH_REPAIR_1"/>
    <property type="match status" value="1"/>
</dbReference>
<organism evidence="18 19">
    <name type="scientific">Cnephaeus nilssonii</name>
    <name type="common">Northern bat</name>
    <name type="synonym">Eptesicus nilssonii</name>
    <dbReference type="NCBI Taxonomy" id="3371016"/>
    <lineage>
        <taxon>Eukaryota</taxon>
        <taxon>Metazoa</taxon>
        <taxon>Chordata</taxon>
        <taxon>Craniata</taxon>
        <taxon>Vertebrata</taxon>
        <taxon>Euteleostomi</taxon>
        <taxon>Mammalia</taxon>
        <taxon>Eutheria</taxon>
        <taxon>Laurasiatheria</taxon>
        <taxon>Chiroptera</taxon>
        <taxon>Yangochiroptera</taxon>
        <taxon>Vespertilionidae</taxon>
        <taxon>Cnephaeus</taxon>
    </lineage>
</organism>
<evidence type="ECO:0000256" key="3">
    <source>
        <dbReference type="ARBA" id="ARBA00006082"/>
    </source>
</evidence>
<accession>A0AA40HJT4</accession>
<dbReference type="Proteomes" id="UP001177744">
    <property type="component" value="Unassembled WGS sequence"/>
</dbReference>
<evidence type="ECO:0000256" key="7">
    <source>
        <dbReference type="ARBA" id="ARBA00022763"/>
    </source>
</evidence>
<dbReference type="Gene3D" id="3.30.565.10">
    <property type="entry name" value="Histidine kinase-like ATPase, C-terminal domain"/>
    <property type="match status" value="1"/>
</dbReference>
<dbReference type="PANTHER" id="PTHR10073:SF12">
    <property type="entry name" value="DNA MISMATCH REPAIR PROTEIN MLH1"/>
    <property type="match status" value="1"/>
</dbReference>
<dbReference type="NCBIfam" id="TIGR00585">
    <property type="entry name" value="mutl"/>
    <property type="match status" value="1"/>
</dbReference>
<evidence type="ECO:0000313" key="18">
    <source>
        <dbReference type="EMBL" id="KAK1332516.1"/>
    </source>
</evidence>
<evidence type="ECO:0000256" key="1">
    <source>
        <dbReference type="ARBA" id="ARBA00004123"/>
    </source>
</evidence>
<dbReference type="CDD" id="cd03483">
    <property type="entry name" value="MutL_Trans_MLH1"/>
    <property type="match status" value="1"/>
</dbReference>
<dbReference type="GO" id="GO:0005694">
    <property type="term" value="C:chromosome"/>
    <property type="evidence" value="ECO:0007669"/>
    <property type="project" value="UniProtKB-SubCell"/>
</dbReference>
<reference evidence="18" key="1">
    <citation type="submission" date="2023-06" db="EMBL/GenBank/DDBJ databases">
        <title>Reference genome for the Northern bat (Eptesicus nilssonii), a most northern bat species.</title>
        <authorList>
            <person name="Laine V.N."/>
            <person name="Pulliainen A.T."/>
            <person name="Lilley T.M."/>
        </authorList>
    </citation>
    <scope>NUCLEOTIDE SEQUENCE</scope>
    <source>
        <strain evidence="18">BLF_Eptnil</strain>
        <tissue evidence="18">Kidney</tissue>
    </source>
</reference>
<dbReference type="SUPFAM" id="SSF54211">
    <property type="entry name" value="Ribosomal protein S5 domain 2-like"/>
    <property type="match status" value="1"/>
</dbReference>
<evidence type="ECO:0000256" key="14">
    <source>
        <dbReference type="ARBA" id="ARBA00072852"/>
    </source>
</evidence>
<evidence type="ECO:0000256" key="2">
    <source>
        <dbReference type="ARBA" id="ARBA00004286"/>
    </source>
</evidence>
<evidence type="ECO:0000256" key="13">
    <source>
        <dbReference type="ARBA" id="ARBA00071080"/>
    </source>
</evidence>
<dbReference type="GO" id="GO:0030983">
    <property type="term" value="F:mismatched DNA binding"/>
    <property type="evidence" value="ECO:0007669"/>
    <property type="project" value="InterPro"/>
</dbReference>
<comment type="similarity">
    <text evidence="3">Belongs to the DNA mismatch repair MutL/HexB family.</text>
</comment>
<dbReference type="Pfam" id="PF13589">
    <property type="entry name" value="HATPase_c_3"/>
    <property type="match status" value="1"/>
</dbReference>
<evidence type="ECO:0000313" key="19">
    <source>
        <dbReference type="Proteomes" id="UP001177744"/>
    </source>
</evidence>
<evidence type="ECO:0000256" key="6">
    <source>
        <dbReference type="ARBA" id="ARBA00022741"/>
    </source>
</evidence>
<dbReference type="InterPro" id="IPR036890">
    <property type="entry name" value="HATPase_C_sf"/>
</dbReference>
<dbReference type="GO" id="GO:0005524">
    <property type="term" value="F:ATP binding"/>
    <property type="evidence" value="ECO:0007669"/>
    <property type="project" value="UniProtKB-KW"/>
</dbReference>
<dbReference type="SUPFAM" id="SSF55874">
    <property type="entry name" value="ATPase domain of HSP90 chaperone/DNA topoisomerase II/histidine kinase"/>
    <property type="match status" value="1"/>
</dbReference>
<dbReference type="InterPro" id="IPR020568">
    <property type="entry name" value="Ribosomal_Su5_D2-typ_SF"/>
</dbReference>
<evidence type="ECO:0000256" key="16">
    <source>
        <dbReference type="SAM" id="MobiDB-lite"/>
    </source>
</evidence>
<evidence type="ECO:0000256" key="4">
    <source>
        <dbReference type="ARBA" id="ARBA00022454"/>
    </source>
</evidence>
<sequence length="804" mass="89173">MSLVAGVIRRLDETVVNRIAAGEVIQRPANAIKEMIENCLDAKCTSIQVVVKEGGLKLIQIQDNGTGIRKEDLDIVCERFTTSKLQSFEDLANISTYGFRGEALASISHVAHVTITTKTADGKCAYRASYSDGKLKAPPKPCAGNQGTQITVEDLFYNISTRRKALKNPSEEYGKILEVVGRYSIHNSGISFSVKKQGETVADVRTLPNATTVDNIRSVFGNAVSRELIEVGCEDKTLAFKMKGYISNANYSVKKCIFLLFINHRLVESTSLKKAIETVYAAYLPKNTHPFLYLSLEISPQNVDVNVHPTKHEVHFLHEDSILERVQQHVESKLLGSNSSRTYFTQASCCHLFLWFPTLLPSLAGPSGEVVKSTTGVTPSSASGSGDKVYAHQMVRTDSREQKLDAFLQPASKVSQPQALALEDSIGTARARQQDEEMPELPAPADVAAQSQSSEGIPTTGTSETSEKRGSSSSPDNPRKRHREGSDVEMMEDESRKEMTAACTPRRRIINLTSVLSLREEINERGHESTMSKLNAPSDDSLVSGGFTHFWWHIRQMSPAGDAAQPLLRGLCECAVGLGTAPDQVIPSQHTTKLSEELFYQILIYDFANFGVLRLSEPAPLFDLAMLALDSPESGWTEEDGPKEGLAEYIVEFLKRKTEMLADYFSLEIDEEGNLVGLPLLIDNYVPPLEGLPIFILRLATEASIEFSLDQVNWDEEKECFESLSKECAMFYSIRKQYISEESTLSGQQIEAPGSAPNPWKWTVEHVVYKAFRSHLLPPKHFTEDGNVLQLANLPDLYKVFERC</sequence>
<keyword evidence="19" id="KW-1185">Reference proteome</keyword>
<keyword evidence="5" id="KW-0597">Phosphoprotein</keyword>
<comment type="caution">
    <text evidence="18">The sequence shown here is derived from an EMBL/GenBank/DDBJ whole genome shotgun (WGS) entry which is preliminary data.</text>
</comment>
<evidence type="ECO:0000256" key="5">
    <source>
        <dbReference type="ARBA" id="ARBA00022553"/>
    </source>
</evidence>
<keyword evidence="9" id="KW-0007">Acetylation</keyword>
<protein>
    <recommendedName>
        <fullName evidence="14">DNA mismatch repair protein MLH1</fullName>
    </recommendedName>
    <alternativeName>
        <fullName evidence="13">DNA mismatch repair protein Mlh1</fullName>
    </alternativeName>
    <alternativeName>
        <fullName evidence="15">MutL protein homolog 1</fullName>
    </alternativeName>
</protein>
<dbReference type="InterPro" id="IPR032189">
    <property type="entry name" value="Mlh1_C"/>
</dbReference>
<dbReference type="FunFam" id="3.30.565.10:FF:000034">
    <property type="entry name" value="DNA mismatch repair protein mlh1, putative"/>
    <property type="match status" value="1"/>
</dbReference>
<proteinExistence type="inferred from homology"/>
<dbReference type="InterPro" id="IPR038973">
    <property type="entry name" value="MutL/Mlh/Pms-like"/>
</dbReference>
<dbReference type="GO" id="GO:0031981">
    <property type="term" value="C:nuclear lumen"/>
    <property type="evidence" value="ECO:0007669"/>
    <property type="project" value="UniProtKB-ARBA"/>
</dbReference>
<comment type="subcellular location">
    <subcellularLocation>
        <location evidence="2">Chromosome</location>
    </subcellularLocation>
    <subcellularLocation>
        <location evidence="1">Nucleus</location>
    </subcellularLocation>
</comment>
<feature type="compositionally biased region" description="Polar residues" evidence="16">
    <location>
        <begin position="372"/>
        <end position="384"/>
    </location>
</feature>
<dbReference type="SMART" id="SM01340">
    <property type="entry name" value="DNA_mis_repair"/>
    <property type="match status" value="1"/>
</dbReference>
<keyword evidence="8" id="KW-0067">ATP-binding</keyword>
<dbReference type="EMBL" id="JAULJE010000018">
    <property type="protein sequence ID" value="KAK1332516.1"/>
    <property type="molecule type" value="Genomic_DNA"/>
</dbReference>
<dbReference type="AlphaFoldDB" id="A0AA40HJT4"/>
<keyword evidence="6" id="KW-0547">Nucleotide-binding</keyword>
<dbReference type="InterPro" id="IPR014721">
    <property type="entry name" value="Ribsml_uS5_D2-typ_fold_subgr"/>
</dbReference>
<feature type="region of interest" description="Disordered" evidence="16">
    <location>
        <begin position="368"/>
        <end position="389"/>
    </location>
</feature>
<dbReference type="Pfam" id="PF16413">
    <property type="entry name" value="Mlh1_C"/>
    <property type="match status" value="1"/>
</dbReference>
<dbReference type="InterPro" id="IPR002099">
    <property type="entry name" value="MutL/Mlh/PMS"/>
</dbReference>
<dbReference type="Pfam" id="PF01119">
    <property type="entry name" value="DNA_mis_repair"/>
    <property type="match status" value="1"/>
</dbReference>
<keyword evidence="7" id="KW-0227">DNA damage</keyword>
<feature type="region of interest" description="Disordered" evidence="16">
    <location>
        <begin position="429"/>
        <end position="501"/>
    </location>
</feature>
<evidence type="ECO:0000256" key="15">
    <source>
        <dbReference type="ARBA" id="ARBA00082865"/>
    </source>
</evidence>
<dbReference type="PANTHER" id="PTHR10073">
    <property type="entry name" value="DNA MISMATCH REPAIR PROTEIN MLH, PMS, MUTL"/>
    <property type="match status" value="1"/>
</dbReference>
<dbReference type="GO" id="GO:0140664">
    <property type="term" value="F:ATP-dependent DNA damage sensor activity"/>
    <property type="evidence" value="ECO:0007669"/>
    <property type="project" value="InterPro"/>
</dbReference>
<keyword evidence="11" id="KW-0539">Nucleus</keyword>
<dbReference type="CDD" id="cd16926">
    <property type="entry name" value="HATPase_MutL-MLH-PMS-like"/>
    <property type="match status" value="1"/>
</dbReference>
<dbReference type="Gene3D" id="3.30.230.10">
    <property type="match status" value="1"/>
</dbReference>
<feature type="domain" description="DNA mismatch repair protein S5" evidence="17">
    <location>
        <begin position="216"/>
        <end position="335"/>
    </location>
</feature>
<keyword evidence="10" id="KW-0234">DNA repair</keyword>
<evidence type="ECO:0000256" key="12">
    <source>
        <dbReference type="ARBA" id="ARBA00023306"/>
    </source>
</evidence>